<dbReference type="RefSeq" id="WP_097554784.1">
    <property type="nucleotide sequence ID" value="NZ_PCMW01000095.1"/>
</dbReference>
<comment type="caution">
    <text evidence="2">The sequence shown here is derived from an EMBL/GenBank/DDBJ whole genome shotgun (WGS) entry which is preliminary data.</text>
</comment>
<name>A0A2H3KSG0_9FLAO</name>
<evidence type="ECO:0000313" key="2">
    <source>
        <dbReference type="EMBL" id="PDS22413.1"/>
    </source>
</evidence>
<evidence type="ECO:0000313" key="3">
    <source>
        <dbReference type="Proteomes" id="UP000220828"/>
    </source>
</evidence>
<organism evidence="2 3">
    <name type="scientific">Flavobacterium branchiophilum</name>
    <dbReference type="NCBI Taxonomy" id="55197"/>
    <lineage>
        <taxon>Bacteria</taxon>
        <taxon>Pseudomonadati</taxon>
        <taxon>Bacteroidota</taxon>
        <taxon>Flavobacteriia</taxon>
        <taxon>Flavobacteriales</taxon>
        <taxon>Flavobacteriaceae</taxon>
        <taxon>Flavobacterium</taxon>
    </lineage>
</organism>
<dbReference type="Proteomes" id="UP000220828">
    <property type="component" value="Unassembled WGS sequence"/>
</dbReference>
<gene>
    <name evidence="2" type="ORF">B0A77_13560</name>
</gene>
<keyword evidence="1" id="KW-1133">Transmembrane helix</keyword>
<sequence>MNLIHKTNNTFILYPIYFLFFFLHHLSISQVKKNNYHNFDENANCIKKRHIKFDDRKKIFPYNKAVEILIVSFQNKNKNEIEGKEMINYFNSIKVAQEKINENDFLELKYLTSKQIEALTDVIFNYGYQSKFYSIEDMKCYNPRNAILFLDKNKIIIGYIEICFSCKHLRSSNVNINFGTYCKQKFDIIKKIFEESGIKYGITEEE</sequence>
<accession>A0A2H3KSG0</accession>
<keyword evidence="1" id="KW-0812">Transmembrane</keyword>
<protein>
    <submittedName>
        <fullName evidence="2">Uncharacterized protein</fullName>
    </submittedName>
</protein>
<feature type="transmembrane region" description="Helical" evidence="1">
    <location>
        <begin position="12"/>
        <end position="28"/>
    </location>
</feature>
<reference evidence="2 3" key="1">
    <citation type="submission" date="2017-09" db="EMBL/GenBank/DDBJ databases">
        <title>Whole genomes of Flavobacteriaceae.</title>
        <authorList>
            <person name="Stine C."/>
            <person name="Li C."/>
            <person name="Tadesse D."/>
        </authorList>
    </citation>
    <scope>NUCLEOTIDE SEQUENCE [LARGE SCALE GENOMIC DNA]</scope>
    <source>
        <strain evidence="2 3">ATCC 35036</strain>
    </source>
</reference>
<proteinExistence type="predicted"/>
<keyword evidence="1" id="KW-0472">Membrane</keyword>
<evidence type="ECO:0000256" key="1">
    <source>
        <dbReference type="SAM" id="Phobius"/>
    </source>
</evidence>
<dbReference type="AlphaFoldDB" id="A0A2H3KSG0"/>
<dbReference type="EMBL" id="PCMW01000095">
    <property type="protein sequence ID" value="PDS22413.1"/>
    <property type="molecule type" value="Genomic_DNA"/>
</dbReference>
<dbReference type="OrthoDB" id="656959at2"/>